<dbReference type="InterPro" id="IPR009078">
    <property type="entry name" value="Ferritin-like_SF"/>
</dbReference>
<comment type="caution">
    <text evidence="2">The sequence shown here is derived from an EMBL/GenBank/DDBJ whole genome shotgun (WGS) entry which is preliminary data.</text>
</comment>
<protein>
    <recommendedName>
        <fullName evidence="1">DUF2202 domain-containing protein</fullName>
    </recommendedName>
</protein>
<dbReference type="PROSITE" id="PS51257">
    <property type="entry name" value="PROKAR_LIPOPROTEIN"/>
    <property type="match status" value="1"/>
</dbReference>
<feature type="domain" description="DUF2202" evidence="1">
    <location>
        <begin position="115"/>
        <end position="234"/>
    </location>
</feature>
<name>A0A645C2K4_9ZZZZ</name>
<dbReference type="Gene3D" id="1.20.1260.10">
    <property type="match status" value="1"/>
</dbReference>
<dbReference type="InterPro" id="IPR012347">
    <property type="entry name" value="Ferritin-like"/>
</dbReference>
<reference evidence="2" key="1">
    <citation type="submission" date="2019-08" db="EMBL/GenBank/DDBJ databases">
        <authorList>
            <person name="Kucharzyk K."/>
            <person name="Murdoch R.W."/>
            <person name="Higgins S."/>
            <person name="Loffler F."/>
        </authorList>
    </citation>
    <scope>NUCLEOTIDE SEQUENCE</scope>
</reference>
<dbReference type="InterPro" id="IPR019243">
    <property type="entry name" value="DUF2202"/>
</dbReference>
<organism evidence="2">
    <name type="scientific">bioreactor metagenome</name>
    <dbReference type="NCBI Taxonomy" id="1076179"/>
    <lineage>
        <taxon>unclassified sequences</taxon>
        <taxon>metagenomes</taxon>
        <taxon>ecological metagenomes</taxon>
    </lineage>
</organism>
<evidence type="ECO:0000313" key="2">
    <source>
        <dbReference type="EMBL" id="MPM71447.1"/>
    </source>
</evidence>
<accession>A0A645C2K4</accession>
<evidence type="ECO:0000259" key="1">
    <source>
        <dbReference type="Pfam" id="PF09968"/>
    </source>
</evidence>
<dbReference type="EMBL" id="VSSQ01024120">
    <property type="protein sequence ID" value="MPM71447.1"/>
    <property type="molecule type" value="Genomic_DNA"/>
</dbReference>
<sequence>MKQKLIIAIAAILACTLILSGCVTSAAAEAAIPAGSGYSVARVGAVETGAGYRGGNGKARGGYAENGNPANCSAAYGSTAAADPDYALTEAEQTLSLSGYGSDGALKDEDLTLADMLTYAIQDEFLARAEYERITDKFGRVRPFTSSMRAEETHIDALLPLFAAYGIAAPKDESAGRAASVSSLAEAYQAGVNAEVTNIAMYEIFLAKELPANVQAVFERLLNASENHLRAFQNRL</sequence>
<proteinExistence type="predicted"/>
<dbReference type="CDD" id="cd01048">
    <property type="entry name" value="Ferritin_like_AB2"/>
    <property type="match status" value="1"/>
</dbReference>
<dbReference type="SUPFAM" id="SSF47240">
    <property type="entry name" value="Ferritin-like"/>
    <property type="match status" value="1"/>
</dbReference>
<gene>
    <name evidence="2" type="ORF">SDC9_118412</name>
</gene>
<dbReference type="AlphaFoldDB" id="A0A645C2K4"/>
<dbReference type="Pfam" id="PF09968">
    <property type="entry name" value="DUF2202"/>
    <property type="match status" value="1"/>
</dbReference>